<evidence type="ECO:0000313" key="15">
    <source>
        <dbReference type="EMBL" id="KYN38664.1"/>
    </source>
</evidence>
<dbReference type="Gene3D" id="3.30.2010.30">
    <property type="match status" value="1"/>
</dbReference>
<proteinExistence type="inferred from homology"/>
<evidence type="ECO:0000256" key="3">
    <source>
        <dbReference type="ARBA" id="ARBA00004609"/>
    </source>
</evidence>
<dbReference type="GO" id="GO:0005829">
    <property type="term" value="C:cytosol"/>
    <property type="evidence" value="ECO:0007669"/>
    <property type="project" value="TreeGrafter"/>
</dbReference>
<dbReference type="SUPFAM" id="SSF55486">
    <property type="entry name" value="Metalloproteases ('zincins'), catalytic domain"/>
    <property type="match status" value="1"/>
</dbReference>
<dbReference type="InterPro" id="IPR034015">
    <property type="entry name" value="M1_LTA4H"/>
</dbReference>
<evidence type="ECO:0000256" key="1">
    <source>
        <dbReference type="ARBA" id="ARBA00001947"/>
    </source>
</evidence>
<dbReference type="GO" id="GO:0008270">
    <property type="term" value="F:zinc ion binding"/>
    <property type="evidence" value="ECO:0007669"/>
    <property type="project" value="InterPro"/>
</dbReference>
<dbReference type="AlphaFoldDB" id="A0A151JX93"/>
<dbReference type="Gene3D" id="2.60.40.1730">
    <property type="entry name" value="tricorn interacting facor f3 domain"/>
    <property type="match status" value="1"/>
</dbReference>
<dbReference type="Proteomes" id="UP000078541">
    <property type="component" value="Unassembled WGS sequence"/>
</dbReference>
<evidence type="ECO:0000256" key="11">
    <source>
        <dbReference type="ARBA" id="ARBA00023049"/>
    </source>
</evidence>
<sequence length="615" mass="71803">MLTVKAVAGALGICSSSEALSDSESEPVAKKRLMILDNYALIIKRVTNPVTKVALQYSIGYQHIVGSSFTIQLPKTEETCDFQPIQCKVQIEYETSPKSPALYWLRPAQTADGTHPFLLSDNKLTFARAVFPCQDTPSVKFSYTATIAVPKDFTVIMSALLQNVSNKSEVNLYTFLQAKQVASYAVIIAVGSLQKKHISIRSNVFAEKKFIDEAVHTFRTGVIEKMLKIAEDLCGPYFWDRYDVCVLPPCFDRFESECPCITFFSPTLLYGDDSTMSLLAQSIAQSWGRHLVTCANYNHLWLNKSISIFVARKIICKICKLTDMQLFNKKLSCMDLNNMIDVSTEANSLKCLIPELTGLLPIKFVTYVPYELGYIFLDNLESNLGGFLVFEEFLKSYFFNFAYKSIKTDDWKEYLCNYFAKVKRRKKLQYIDWDFWLYNIPHKRTIIYHEITWEIECCKLAKTWAHWDDKTWNDSNEPRFISVLYKKKNFCDFEEIIFLNILLHNMYKYLSVKKMTLLLQIHRFENKSYQIRYLWLLLCIKVRWHKKIFDALDFVEQFCSLSYAWNIFTNIFEWPEYRLILRTIIIKYQEKMLPYTRKKLTPIISSIDAYLTNLT</sequence>
<evidence type="ECO:0000256" key="2">
    <source>
        <dbReference type="ARBA" id="ARBA00004496"/>
    </source>
</evidence>
<protein>
    <submittedName>
        <fullName evidence="15">Leukotriene A-4 hydrolase</fullName>
    </submittedName>
</protein>
<reference evidence="15 16" key="1">
    <citation type="submission" date="2016-03" db="EMBL/GenBank/DDBJ databases">
        <title>Trachymyrmex septentrionalis WGS genome.</title>
        <authorList>
            <person name="Nygaard S."/>
            <person name="Hu H."/>
            <person name="Boomsma J."/>
            <person name="Zhang G."/>
        </authorList>
    </citation>
    <scope>NUCLEOTIDE SEQUENCE [LARGE SCALE GENOMIC DNA]</scope>
    <source>
        <strain evidence="15">Tsep2-gDNA-1</strain>
        <tissue evidence="15">Whole body</tissue>
    </source>
</reference>
<dbReference type="Pfam" id="PF01433">
    <property type="entry name" value="Peptidase_M1"/>
    <property type="match status" value="1"/>
</dbReference>
<dbReference type="InterPro" id="IPR045357">
    <property type="entry name" value="Aminopeptidase_N-like_N"/>
</dbReference>
<dbReference type="InterPro" id="IPR001930">
    <property type="entry name" value="Peptidase_M1"/>
</dbReference>
<dbReference type="GO" id="GO:0043171">
    <property type="term" value="P:peptide catabolic process"/>
    <property type="evidence" value="ECO:0007669"/>
    <property type="project" value="TreeGrafter"/>
</dbReference>
<keyword evidence="6" id="KW-0336">GPI-anchor</keyword>
<organism evidence="15 16">
    <name type="scientific">Trachymyrmex septentrionalis</name>
    <dbReference type="NCBI Taxonomy" id="34720"/>
    <lineage>
        <taxon>Eukaryota</taxon>
        <taxon>Metazoa</taxon>
        <taxon>Ecdysozoa</taxon>
        <taxon>Arthropoda</taxon>
        <taxon>Hexapoda</taxon>
        <taxon>Insecta</taxon>
        <taxon>Pterygota</taxon>
        <taxon>Neoptera</taxon>
        <taxon>Endopterygota</taxon>
        <taxon>Hymenoptera</taxon>
        <taxon>Apocrita</taxon>
        <taxon>Aculeata</taxon>
        <taxon>Formicoidea</taxon>
        <taxon>Formicidae</taxon>
        <taxon>Myrmicinae</taxon>
        <taxon>Trachymyrmex</taxon>
    </lineage>
</organism>
<comment type="cofactor">
    <cofactor evidence="1">
        <name>Zn(2+)</name>
        <dbReference type="ChEBI" id="CHEBI:29105"/>
    </cofactor>
</comment>
<dbReference type="InterPro" id="IPR038502">
    <property type="entry name" value="M1_LTA-4_hydro/amino_C_sf"/>
</dbReference>
<evidence type="ECO:0000259" key="14">
    <source>
        <dbReference type="Pfam" id="PF17900"/>
    </source>
</evidence>
<dbReference type="PRINTS" id="PR00756">
    <property type="entry name" value="ALADIPTASE"/>
</dbReference>
<dbReference type="SUPFAM" id="SSF48371">
    <property type="entry name" value="ARM repeat"/>
    <property type="match status" value="1"/>
</dbReference>
<dbReference type="STRING" id="34720.A0A151JX93"/>
<feature type="domain" description="Peptidase M1 membrane alanine aminopeptidase" evidence="13">
    <location>
        <begin position="225"/>
        <end position="417"/>
    </location>
</feature>
<evidence type="ECO:0000259" key="13">
    <source>
        <dbReference type="Pfam" id="PF01433"/>
    </source>
</evidence>
<evidence type="ECO:0000256" key="12">
    <source>
        <dbReference type="ARBA" id="ARBA00023288"/>
    </source>
</evidence>
<dbReference type="GO" id="GO:0004177">
    <property type="term" value="F:aminopeptidase activity"/>
    <property type="evidence" value="ECO:0007669"/>
    <property type="project" value="TreeGrafter"/>
</dbReference>
<evidence type="ECO:0000313" key="16">
    <source>
        <dbReference type="Proteomes" id="UP000078541"/>
    </source>
</evidence>
<comment type="similarity">
    <text evidence="4">Belongs to the peptidase M1 family.</text>
</comment>
<dbReference type="InterPro" id="IPR014782">
    <property type="entry name" value="Peptidase_M1_dom"/>
</dbReference>
<accession>A0A151JX93</accession>
<comment type="subcellular location">
    <subcellularLocation>
        <location evidence="3">Cell membrane</location>
        <topology evidence="3">Lipid-anchor</topology>
        <topology evidence="3">GPI-anchor</topology>
    </subcellularLocation>
    <subcellularLocation>
        <location evidence="2">Cytoplasm</location>
    </subcellularLocation>
</comment>
<dbReference type="PANTHER" id="PTHR45726">
    <property type="entry name" value="LEUKOTRIENE A-4 HYDROLASE"/>
    <property type="match status" value="1"/>
</dbReference>
<dbReference type="GO" id="GO:0006508">
    <property type="term" value="P:proteolysis"/>
    <property type="evidence" value="ECO:0007669"/>
    <property type="project" value="UniProtKB-KW"/>
</dbReference>
<keyword evidence="9 15" id="KW-0378">Hydrolase</keyword>
<evidence type="ECO:0000256" key="9">
    <source>
        <dbReference type="ARBA" id="ARBA00022801"/>
    </source>
</evidence>
<dbReference type="SUPFAM" id="SSF63737">
    <property type="entry name" value="Leukotriene A4 hydrolase N-terminal domain"/>
    <property type="match status" value="1"/>
</dbReference>
<dbReference type="Gene3D" id="1.10.390.10">
    <property type="entry name" value="Neutral Protease Domain 2"/>
    <property type="match status" value="1"/>
</dbReference>
<keyword evidence="6" id="KW-0325">Glycoprotein</keyword>
<keyword evidence="6" id="KW-0472">Membrane</keyword>
<keyword evidence="8" id="KW-0479">Metal-binding</keyword>
<evidence type="ECO:0000256" key="8">
    <source>
        <dbReference type="ARBA" id="ARBA00022723"/>
    </source>
</evidence>
<evidence type="ECO:0000256" key="6">
    <source>
        <dbReference type="ARBA" id="ARBA00022622"/>
    </source>
</evidence>
<dbReference type="GO" id="GO:0004301">
    <property type="term" value="F:epoxide hydrolase activity"/>
    <property type="evidence" value="ECO:0007669"/>
    <property type="project" value="TreeGrafter"/>
</dbReference>
<feature type="domain" description="Aminopeptidase N-like N-terminal" evidence="14">
    <location>
        <begin position="35"/>
        <end position="184"/>
    </location>
</feature>
<evidence type="ECO:0000256" key="10">
    <source>
        <dbReference type="ARBA" id="ARBA00022833"/>
    </source>
</evidence>
<dbReference type="Gene3D" id="1.25.40.320">
    <property type="entry name" value="Peptidase M1, leukotriene A4 hydrolase/aminopeptidase C-terminal domain"/>
    <property type="match status" value="1"/>
</dbReference>
<evidence type="ECO:0000256" key="4">
    <source>
        <dbReference type="ARBA" id="ARBA00010136"/>
    </source>
</evidence>
<name>A0A151JX93_9HYME</name>
<dbReference type="GO" id="GO:0008237">
    <property type="term" value="F:metallopeptidase activity"/>
    <property type="evidence" value="ECO:0007669"/>
    <property type="project" value="UniProtKB-KW"/>
</dbReference>
<dbReference type="InterPro" id="IPR016024">
    <property type="entry name" value="ARM-type_fold"/>
</dbReference>
<evidence type="ECO:0000256" key="5">
    <source>
        <dbReference type="ARBA" id="ARBA00022490"/>
    </source>
</evidence>
<keyword evidence="7" id="KW-0645">Protease</keyword>
<dbReference type="InterPro" id="IPR042097">
    <property type="entry name" value="Aminopeptidase_N-like_N_sf"/>
</dbReference>
<gene>
    <name evidence="15" type="ORF">ALC56_06944</name>
</gene>
<evidence type="ECO:0000256" key="7">
    <source>
        <dbReference type="ARBA" id="ARBA00022670"/>
    </source>
</evidence>
<dbReference type="InterPro" id="IPR027268">
    <property type="entry name" value="Peptidase_M4/M1_CTD_sf"/>
</dbReference>
<keyword evidence="10" id="KW-0862">Zinc</keyword>
<dbReference type="Pfam" id="PF17900">
    <property type="entry name" value="Peptidase_M1_N"/>
    <property type="match status" value="1"/>
</dbReference>
<keyword evidence="5" id="KW-0963">Cytoplasm</keyword>
<keyword evidence="16" id="KW-1185">Reference proteome</keyword>
<dbReference type="GO" id="GO:0005886">
    <property type="term" value="C:plasma membrane"/>
    <property type="evidence" value="ECO:0007669"/>
    <property type="project" value="UniProtKB-SubCell"/>
</dbReference>
<dbReference type="EMBL" id="KQ981645">
    <property type="protein sequence ID" value="KYN38664.1"/>
    <property type="molecule type" value="Genomic_DNA"/>
</dbReference>
<keyword evidence="11" id="KW-0482">Metalloprotease</keyword>
<dbReference type="GO" id="GO:0098552">
    <property type="term" value="C:side of membrane"/>
    <property type="evidence" value="ECO:0007669"/>
    <property type="project" value="UniProtKB-KW"/>
</dbReference>
<keyword evidence="12" id="KW-0449">Lipoprotein</keyword>
<dbReference type="PANTHER" id="PTHR45726:SF3">
    <property type="entry name" value="LEUKOTRIENE A-4 HYDROLASE"/>
    <property type="match status" value="1"/>
</dbReference>